<gene>
    <name evidence="3" type="ORF">METZ01_LOCUS236554</name>
</gene>
<dbReference type="GO" id="GO:0006094">
    <property type="term" value="P:gluconeogenesis"/>
    <property type="evidence" value="ECO:0007669"/>
    <property type="project" value="UniProtKB-KW"/>
</dbReference>
<reference evidence="3" key="1">
    <citation type="submission" date="2018-05" db="EMBL/GenBank/DDBJ databases">
        <authorList>
            <person name="Lanie J.A."/>
            <person name="Ng W.-L."/>
            <person name="Kazmierczak K.M."/>
            <person name="Andrzejewski T.M."/>
            <person name="Davidsen T.M."/>
            <person name="Wayne K.J."/>
            <person name="Tettelin H."/>
            <person name="Glass J.I."/>
            <person name="Rusch D."/>
            <person name="Podicherti R."/>
            <person name="Tsui H.-C.T."/>
            <person name="Winkler M.E."/>
        </authorList>
    </citation>
    <scope>NUCLEOTIDE SEQUENCE</scope>
</reference>
<accession>A0A382H8V7</accession>
<sequence length="115" mass="12667">MNGSSISLEQYGINVNTVIRNATAPKLYEEALANEPDSSISSVGALIVSSYEKTGRSPKDKRIVEHPSIENDVWWGKINIGMDADTFLVTRGRAIDYLNTQSRIYVVDGFAGWDA</sequence>
<feature type="non-terminal residue" evidence="3">
    <location>
        <position position="115"/>
    </location>
</feature>
<protein>
    <recommendedName>
        <fullName evidence="4">Phosphoenolpyruvate carboxykinase (ATP)</fullName>
    </recommendedName>
</protein>
<dbReference type="EMBL" id="UINC01059843">
    <property type="protein sequence ID" value="SVB83700.1"/>
    <property type="molecule type" value="Genomic_DNA"/>
</dbReference>
<dbReference type="AlphaFoldDB" id="A0A382H8V7"/>
<keyword evidence="1" id="KW-0312">Gluconeogenesis</keyword>
<dbReference type="PANTHER" id="PTHR30031">
    <property type="entry name" value="PHOSPHOENOLPYRUVATE CARBOXYKINASE ATP"/>
    <property type="match status" value="1"/>
</dbReference>
<dbReference type="GO" id="GO:0005829">
    <property type="term" value="C:cytosol"/>
    <property type="evidence" value="ECO:0007669"/>
    <property type="project" value="TreeGrafter"/>
</dbReference>
<evidence type="ECO:0000313" key="3">
    <source>
        <dbReference type="EMBL" id="SVB83700.1"/>
    </source>
</evidence>
<evidence type="ECO:0000256" key="1">
    <source>
        <dbReference type="ARBA" id="ARBA00022432"/>
    </source>
</evidence>
<dbReference type="Gene3D" id="3.40.449.10">
    <property type="entry name" value="Phosphoenolpyruvate Carboxykinase, domain 1"/>
    <property type="match status" value="1"/>
</dbReference>
<dbReference type="SUPFAM" id="SSF68923">
    <property type="entry name" value="PEP carboxykinase N-terminal domain"/>
    <property type="match status" value="1"/>
</dbReference>
<dbReference type="InterPro" id="IPR001272">
    <property type="entry name" value="PEP_carboxykinase_ATP"/>
</dbReference>
<keyword evidence="2" id="KW-0210">Decarboxylase</keyword>
<evidence type="ECO:0008006" key="4">
    <source>
        <dbReference type="Google" id="ProtNLM"/>
    </source>
</evidence>
<dbReference type="Pfam" id="PF01293">
    <property type="entry name" value="PEPCK_ATP"/>
    <property type="match status" value="1"/>
</dbReference>
<dbReference type="GO" id="GO:0004612">
    <property type="term" value="F:phosphoenolpyruvate carboxykinase (ATP) activity"/>
    <property type="evidence" value="ECO:0007669"/>
    <property type="project" value="InterPro"/>
</dbReference>
<name>A0A382H8V7_9ZZZZ</name>
<keyword evidence="2" id="KW-0456">Lyase</keyword>
<proteinExistence type="predicted"/>
<organism evidence="3">
    <name type="scientific">marine metagenome</name>
    <dbReference type="NCBI Taxonomy" id="408172"/>
    <lineage>
        <taxon>unclassified sequences</taxon>
        <taxon>metagenomes</taxon>
        <taxon>ecological metagenomes</taxon>
    </lineage>
</organism>
<feature type="non-terminal residue" evidence="3">
    <location>
        <position position="1"/>
    </location>
</feature>
<evidence type="ECO:0000256" key="2">
    <source>
        <dbReference type="ARBA" id="ARBA00022793"/>
    </source>
</evidence>
<dbReference type="GO" id="GO:0005524">
    <property type="term" value="F:ATP binding"/>
    <property type="evidence" value="ECO:0007669"/>
    <property type="project" value="InterPro"/>
</dbReference>
<dbReference type="PANTHER" id="PTHR30031:SF0">
    <property type="entry name" value="PHOSPHOENOLPYRUVATE CARBOXYKINASE (ATP)"/>
    <property type="match status" value="1"/>
</dbReference>
<dbReference type="InterPro" id="IPR008210">
    <property type="entry name" value="PEP_carboxykinase_N"/>
</dbReference>